<gene>
    <name evidence="2" type="ORF">HPB51_021930</name>
</gene>
<dbReference type="AlphaFoldDB" id="A0A9J6EP47"/>
<reference evidence="2" key="2">
    <citation type="submission" date="2021-09" db="EMBL/GenBank/DDBJ databases">
        <authorList>
            <person name="Jia N."/>
            <person name="Wang J."/>
            <person name="Shi W."/>
            <person name="Du L."/>
            <person name="Sun Y."/>
            <person name="Zhan W."/>
            <person name="Jiang J."/>
            <person name="Wang Q."/>
            <person name="Zhang B."/>
            <person name="Ji P."/>
            <person name="Sakyi L.B."/>
            <person name="Cui X."/>
            <person name="Yuan T."/>
            <person name="Jiang B."/>
            <person name="Yang W."/>
            <person name="Lam T.T.-Y."/>
            <person name="Chang Q."/>
            <person name="Ding S."/>
            <person name="Wang X."/>
            <person name="Zhu J."/>
            <person name="Ruan X."/>
            <person name="Zhao L."/>
            <person name="Wei J."/>
            <person name="Que T."/>
            <person name="Du C."/>
            <person name="Cheng J."/>
            <person name="Dai P."/>
            <person name="Han X."/>
            <person name="Huang E."/>
            <person name="Gao Y."/>
            <person name="Liu J."/>
            <person name="Shao H."/>
            <person name="Ye R."/>
            <person name="Li L."/>
            <person name="Wei W."/>
            <person name="Wang X."/>
            <person name="Wang C."/>
            <person name="Huo Q."/>
            <person name="Li W."/>
            <person name="Guo W."/>
            <person name="Chen H."/>
            <person name="Chen S."/>
            <person name="Zhou L."/>
            <person name="Zhou L."/>
            <person name="Ni X."/>
            <person name="Tian J."/>
            <person name="Zhou Y."/>
            <person name="Sheng Y."/>
            <person name="Liu T."/>
            <person name="Pan Y."/>
            <person name="Xia L."/>
            <person name="Li J."/>
            <person name="Zhao F."/>
            <person name="Cao W."/>
        </authorList>
    </citation>
    <scope>NUCLEOTIDE SEQUENCE</scope>
    <source>
        <strain evidence="2">Rmic-2018</strain>
        <tissue evidence="2">Larvae</tissue>
    </source>
</reference>
<protein>
    <recommendedName>
        <fullName evidence="1">DDE-1 domain-containing protein</fullName>
    </recommendedName>
</protein>
<feature type="domain" description="DDE-1" evidence="1">
    <location>
        <begin position="4"/>
        <end position="101"/>
    </location>
</feature>
<accession>A0A9J6EP47</accession>
<dbReference type="GO" id="GO:0003676">
    <property type="term" value="F:nucleic acid binding"/>
    <property type="evidence" value="ECO:0007669"/>
    <property type="project" value="InterPro"/>
</dbReference>
<dbReference type="VEuPathDB" id="VectorBase:LOC119181655"/>
<dbReference type="EMBL" id="JABSTU010000003">
    <property type="protein sequence ID" value="KAH8036259.1"/>
    <property type="molecule type" value="Genomic_DNA"/>
</dbReference>
<dbReference type="Pfam" id="PF03184">
    <property type="entry name" value="DDE_1"/>
    <property type="match status" value="1"/>
</dbReference>
<evidence type="ECO:0000259" key="1">
    <source>
        <dbReference type="Pfam" id="PF03184"/>
    </source>
</evidence>
<dbReference type="InterPro" id="IPR004875">
    <property type="entry name" value="DDE_SF_endonuclease_dom"/>
</dbReference>
<name>A0A9J6EP47_RHIMP</name>
<organism evidence="2 3">
    <name type="scientific">Rhipicephalus microplus</name>
    <name type="common">Cattle tick</name>
    <name type="synonym">Boophilus microplus</name>
    <dbReference type="NCBI Taxonomy" id="6941"/>
    <lineage>
        <taxon>Eukaryota</taxon>
        <taxon>Metazoa</taxon>
        <taxon>Ecdysozoa</taxon>
        <taxon>Arthropoda</taxon>
        <taxon>Chelicerata</taxon>
        <taxon>Arachnida</taxon>
        <taxon>Acari</taxon>
        <taxon>Parasitiformes</taxon>
        <taxon>Ixodida</taxon>
        <taxon>Ixodoidea</taxon>
        <taxon>Ixodidae</taxon>
        <taxon>Rhipicephalinae</taxon>
        <taxon>Rhipicephalus</taxon>
        <taxon>Boophilus</taxon>
    </lineage>
</organism>
<comment type="caution">
    <text evidence="2">The sequence shown here is derived from an EMBL/GenBank/DDBJ whole genome shotgun (WGS) entry which is preliminary data.</text>
</comment>
<reference evidence="2" key="1">
    <citation type="journal article" date="2020" name="Cell">
        <title>Large-Scale Comparative Analyses of Tick Genomes Elucidate Their Genetic Diversity and Vector Capacities.</title>
        <authorList>
            <consortium name="Tick Genome and Microbiome Consortium (TIGMIC)"/>
            <person name="Jia N."/>
            <person name="Wang J."/>
            <person name="Shi W."/>
            <person name="Du L."/>
            <person name="Sun Y."/>
            <person name="Zhan W."/>
            <person name="Jiang J.F."/>
            <person name="Wang Q."/>
            <person name="Zhang B."/>
            <person name="Ji P."/>
            <person name="Bell-Sakyi L."/>
            <person name="Cui X.M."/>
            <person name="Yuan T.T."/>
            <person name="Jiang B.G."/>
            <person name="Yang W.F."/>
            <person name="Lam T.T."/>
            <person name="Chang Q.C."/>
            <person name="Ding S.J."/>
            <person name="Wang X.J."/>
            <person name="Zhu J.G."/>
            <person name="Ruan X.D."/>
            <person name="Zhao L."/>
            <person name="Wei J.T."/>
            <person name="Ye R.Z."/>
            <person name="Que T.C."/>
            <person name="Du C.H."/>
            <person name="Zhou Y.H."/>
            <person name="Cheng J.X."/>
            <person name="Dai P.F."/>
            <person name="Guo W.B."/>
            <person name="Han X.H."/>
            <person name="Huang E.J."/>
            <person name="Li L.F."/>
            <person name="Wei W."/>
            <person name="Gao Y.C."/>
            <person name="Liu J.Z."/>
            <person name="Shao H.Z."/>
            <person name="Wang X."/>
            <person name="Wang C.C."/>
            <person name="Yang T.C."/>
            <person name="Huo Q.B."/>
            <person name="Li W."/>
            <person name="Chen H.Y."/>
            <person name="Chen S.E."/>
            <person name="Zhou L.G."/>
            <person name="Ni X.B."/>
            <person name="Tian J.H."/>
            <person name="Sheng Y."/>
            <person name="Liu T."/>
            <person name="Pan Y.S."/>
            <person name="Xia L.Y."/>
            <person name="Li J."/>
            <person name="Zhao F."/>
            <person name="Cao W.C."/>
        </authorList>
    </citation>
    <scope>NUCLEOTIDE SEQUENCE</scope>
    <source>
        <strain evidence="2">Rmic-2018</strain>
    </source>
</reference>
<evidence type="ECO:0000313" key="3">
    <source>
        <dbReference type="Proteomes" id="UP000821866"/>
    </source>
</evidence>
<evidence type="ECO:0000313" key="2">
    <source>
        <dbReference type="EMBL" id="KAH8036259.1"/>
    </source>
</evidence>
<keyword evidence="3" id="KW-1185">Reference proteome</keyword>
<proteinExistence type="predicted"/>
<sequence length="225" mass="24726">MGATARKILLFVDNAPCHPPDMACLPNIKVVFLPPNCTNCLQLRDAEIIKCMKQGYRKRLVQCQPATTEPSEEKKISLLAAMQAIASSWSAVSQTTISNSFQHCGFARETVSTAGDSTFSMDEYSSAIHENDFERLKPAKTFAEFVEANDNVASCGELWLHESVTEELLGGNTTATSNEDNAAAADSAVPTSFADMLVHIDGIRSTFVHAMPRRTCFWTFPKPVW</sequence>
<dbReference type="Proteomes" id="UP000821866">
    <property type="component" value="Chromosome 11"/>
</dbReference>